<keyword evidence="4" id="KW-0732">Signal</keyword>
<keyword evidence="7" id="KW-1185">Reference proteome</keyword>
<evidence type="ECO:0000259" key="5">
    <source>
        <dbReference type="Pfam" id="PF00496"/>
    </source>
</evidence>
<reference evidence="6" key="1">
    <citation type="submission" date="2019-03" db="EMBL/GenBank/DDBJ databases">
        <title>Afifella sp. nov., isolated from activated sludge.</title>
        <authorList>
            <person name="Li Q."/>
            <person name="Liu Y."/>
        </authorList>
    </citation>
    <scope>NUCLEOTIDE SEQUENCE</scope>
    <source>
        <strain evidence="6">L72</strain>
    </source>
</reference>
<dbReference type="PANTHER" id="PTHR30290:SF9">
    <property type="entry name" value="OLIGOPEPTIDE-BINDING PROTEIN APPA"/>
    <property type="match status" value="1"/>
</dbReference>
<name>A0A964T487_9HYPH</name>
<dbReference type="GO" id="GO:0043190">
    <property type="term" value="C:ATP-binding cassette (ABC) transporter complex"/>
    <property type="evidence" value="ECO:0007669"/>
    <property type="project" value="InterPro"/>
</dbReference>
<evidence type="ECO:0000256" key="4">
    <source>
        <dbReference type="ARBA" id="ARBA00022729"/>
    </source>
</evidence>
<dbReference type="InterPro" id="IPR030678">
    <property type="entry name" value="Peptide/Ni-bd"/>
</dbReference>
<comment type="similarity">
    <text evidence="2">Belongs to the bacterial solute-binding protein 5 family.</text>
</comment>
<dbReference type="GO" id="GO:0030288">
    <property type="term" value="C:outer membrane-bounded periplasmic space"/>
    <property type="evidence" value="ECO:0007669"/>
    <property type="project" value="UniProtKB-ARBA"/>
</dbReference>
<dbReference type="InterPro" id="IPR006311">
    <property type="entry name" value="TAT_signal"/>
</dbReference>
<dbReference type="PIRSF" id="PIRSF002741">
    <property type="entry name" value="MppA"/>
    <property type="match status" value="1"/>
</dbReference>
<dbReference type="EMBL" id="SPKJ01000027">
    <property type="protein sequence ID" value="MYZ48039.1"/>
    <property type="molecule type" value="Genomic_DNA"/>
</dbReference>
<accession>A0A964T487</accession>
<dbReference type="PROSITE" id="PS51318">
    <property type="entry name" value="TAT"/>
    <property type="match status" value="1"/>
</dbReference>
<dbReference type="OrthoDB" id="9803988at2"/>
<gene>
    <name evidence="6" type="ORF">E4O86_09980</name>
</gene>
<comment type="caution">
    <text evidence="6">The sequence shown here is derived from an EMBL/GenBank/DDBJ whole genome shotgun (WGS) entry which is preliminary data.</text>
</comment>
<dbReference type="InterPro" id="IPR039424">
    <property type="entry name" value="SBP_5"/>
</dbReference>
<dbReference type="SUPFAM" id="SSF53850">
    <property type="entry name" value="Periplasmic binding protein-like II"/>
    <property type="match status" value="1"/>
</dbReference>
<dbReference type="Gene3D" id="3.40.190.10">
    <property type="entry name" value="Periplasmic binding protein-like II"/>
    <property type="match status" value="1"/>
</dbReference>
<dbReference type="Pfam" id="PF00496">
    <property type="entry name" value="SBP_bac_5"/>
    <property type="match status" value="1"/>
</dbReference>
<dbReference type="PANTHER" id="PTHR30290">
    <property type="entry name" value="PERIPLASMIC BINDING COMPONENT OF ABC TRANSPORTER"/>
    <property type="match status" value="1"/>
</dbReference>
<evidence type="ECO:0000256" key="3">
    <source>
        <dbReference type="ARBA" id="ARBA00022448"/>
    </source>
</evidence>
<dbReference type="InterPro" id="IPR000914">
    <property type="entry name" value="SBP_5_dom"/>
</dbReference>
<dbReference type="AlphaFoldDB" id="A0A964T487"/>
<proteinExistence type="inferred from homology"/>
<feature type="domain" description="Solute-binding protein family 5" evidence="5">
    <location>
        <begin position="119"/>
        <end position="466"/>
    </location>
</feature>
<dbReference type="RefSeq" id="WP_161140387.1">
    <property type="nucleotide sequence ID" value="NZ_SPKJ01000027.1"/>
</dbReference>
<evidence type="ECO:0000256" key="1">
    <source>
        <dbReference type="ARBA" id="ARBA00004418"/>
    </source>
</evidence>
<comment type="subcellular location">
    <subcellularLocation>
        <location evidence="1">Periplasm</location>
    </subcellularLocation>
</comment>
<dbReference type="Gene3D" id="3.90.76.10">
    <property type="entry name" value="Dipeptide-binding Protein, Domain 1"/>
    <property type="match status" value="1"/>
</dbReference>
<evidence type="ECO:0000256" key="2">
    <source>
        <dbReference type="ARBA" id="ARBA00005695"/>
    </source>
</evidence>
<protein>
    <submittedName>
        <fullName evidence="6">ABC transporter substrate-binding protein</fullName>
    </submittedName>
</protein>
<evidence type="ECO:0000313" key="7">
    <source>
        <dbReference type="Proteomes" id="UP000773614"/>
    </source>
</evidence>
<evidence type="ECO:0000313" key="6">
    <source>
        <dbReference type="EMBL" id="MYZ48039.1"/>
    </source>
</evidence>
<organism evidence="6 7">
    <name type="scientific">Propylenella binzhouense</name>
    <dbReference type="NCBI Taxonomy" id="2555902"/>
    <lineage>
        <taxon>Bacteria</taxon>
        <taxon>Pseudomonadati</taxon>
        <taxon>Pseudomonadota</taxon>
        <taxon>Alphaproteobacteria</taxon>
        <taxon>Hyphomicrobiales</taxon>
        <taxon>Propylenellaceae</taxon>
        <taxon>Propylenella</taxon>
    </lineage>
</organism>
<dbReference type="Proteomes" id="UP000773614">
    <property type="component" value="Unassembled WGS sequence"/>
</dbReference>
<keyword evidence="3" id="KW-0813">Transport</keyword>
<dbReference type="CDD" id="cd08503">
    <property type="entry name" value="PBP2_NikA_DppA_OppA_like_17"/>
    <property type="match status" value="1"/>
</dbReference>
<dbReference type="GO" id="GO:0015833">
    <property type="term" value="P:peptide transport"/>
    <property type="evidence" value="ECO:0007669"/>
    <property type="project" value="TreeGrafter"/>
</dbReference>
<dbReference type="Gene3D" id="3.10.105.10">
    <property type="entry name" value="Dipeptide-binding Protein, Domain 3"/>
    <property type="match status" value="1"/>
</dbReference>
<sequence>MSDNWEAVRIHPKVGEARDLMERGRMSRRDFIRVAALLGVGAGAAYAMAGLPAPAHAQGSSALPFVPDDPSAKRGGILRVAMQVQKMEDPATYSWTQMSNQSRHIIEYMTLTDPDNVTHPMLAESWEASDDLKTWTFHLRQSVKWHNGDDFNADDVIFNFTRWMDPAVASSNAGLSTFAAMTEEVDTGEKNDDGTPKKSSRMIEGSIERVDDHTVTLHLTKPVLSVPEDLYNYPTAIVHRSFKPPFDQNPIGTGPFTLAEFAVSDRCILKKPENVEYWGGDVYLDEIHYLHYDSDNQLTALASGQADALYEFGVEQMPLAQSLTDAEVIPIRTAQTLACKMRVDMAPFDDKKVRQAIAKSLDNARIKELVFPEGGDVGQNFHVAPVHPEYFPLPALARDVEGAKALLAEAGKEDLEVSIDIGNTDGPWHQAVAEAMRDQAREAGIRINVNVMPQAKYWEIWTETPFGGTAWTHRPLGTMVLSLAYRTGVAWNETRYSNPEFEAALDAAEATLDVEKRKALMEKVERILQDDVPVILPIWRPVYTAASKKVHNYPPHPTLYHQFNKVWIES</sequence>
<dbReference type="GO" id="GO:1904680">
    <property type="term" value="F:peptide transmembrane transporter activity"/>
    <property type="evidence" value="ECO:0007669"/>
    <property type="project" value="TreeGrafter"/>
</dbReference>